<evidence type="ECO:0000256" key="1">
    <source>
        <dbReference type="ARBA" id="ARBA00022679"/>
    </source>
</evidence>
<feature type="binding site" evidence="2">
    <location>
        <position position="78"/>
    </location>
    <ligand>
        <name>Zn(2+)</name>
        <dbReference type="ChEBI" id="CHEBI:29105"/>
    </ligand>
</feature>
<evidence type="ECO:0000313" key="5">
    <source>
        <dbReference type="EMBL" id="RRD25569.1"/>
    </source>
</evidence>
<dbReference type="GO" id="GO:0005524">
    <property type="term" value="F:ATP binding"/>
    <property type="evidence" value="ECO:0007669"/>
    <property type="project" value="UniProtKB-KW"/>
</dbReference>
<proteinExistence type="inferred from homology"/>
<dbReference type="AlphaFoldDB" id="A0A3P1UUD6"/>
<comment type="similarity">
    <text evidence="2">Belongs to the AccD/PCCB family.</text>
</comment>
<keyword evidence="1 2" id="KW-0808">Transferase</keyword>
<gene>
    <name evidence="2" type="primary">accD</name>
    <name evidence="5" type="ORF">EII27_05835</name>
    <name evidence="4" type="ORF">I6H56_10835</name>
</gene>
<keyword evidence="2" id="KW-0479">Metal-binding</keyword>
<evidence type="ECO:0000313" key="6">
    <source>
        <dbReference type="Proteomes" id="UP000281534"/>
    </source>
</evidence>
<feature type="binding site" evidence="2">
    <location>
        <position position="59"/>
    </location>
    <ligand>
        <name>Zn(2+)</name>
        <dbReference type="ChEBI" id="CHEBI:29105"/>
    </ligand>
</feature>
<dbReference type="GO" id="GO:2001295">
    <property type="term" value="P:malonyl-CoA biosynthetic process"/>
    <property type="evidence" value="ECO:0007669"/>
    <property type="project" value="UniProtKB-UniRule"/>
</dbReference>
<feature type="binding site" evidence="2">
    <location>
        <position position="75"/>
    </location>
    <ligand>
        <name>Zn(2+)</name>
        <dbReference type="ChEBI" id="CHEBI:29105"/>
    </ligand>
</feature>
<dbReference type="Gene3D" id="3.90.226.10">
    <property type="entry name" value="2-enoyl-CoA Hydratase, Chain A, domain 1"/>
    <property type="match status" value="1"/>
</dbReference>
<keyword evidence="2" id="KW-0862">Zinc</keyword>
<dbReference type="EMBL" id="RQYY01000008">
    <property type="protein sequence ID" value="RRD25569.1"/>
    <property type="molecule type" value="Genomic_DNA"/>
</dbReference>
<dbReference type="NCBIfam" id="TIGR00515">
    <property type="entry name" value="accD"/>
    <property type="match status" value="1"/>
</dbReference>
<evidence type="ECO:0000313" key="4">
    <source>
        <dbReference type="EMBL" id="QQB73787.1"/>
    </source>
</evidence>
<comment type="cofactor">
    <cofactor evidence="2">
        <name>Zn(2+)</name>
        <dbReference type="ChEBI" id="CHEBI:29105"/>
    </cofactor>
    <text evidence="2">Binds 1 zinc ion per subunit.</text>
</comment>
<dbReference type="HAMAP" id="MF_01395">
    <property type="entry name" value="AcetylCoA_CT_beta"/>
    <property type="match status" value="1"/>
</dbReference>
<comment type="subunit">
    <text evidence="2">Acetyl-CoA carboxylase is a heterohexamer composed of biotin carboxyl carrier protein (AccB), biotin carboxylase (AccC) and two subunits each of ACCase subunit alpha (AccA) and ACCase subunit beta (AccD).</text>
</comment>
<dbReference type="OrthoDB" id="9772975at2"/>
<keyword evidence="2" id="KW-0276">Fatty acid metabolism</keyword>
<evidence type="ECO:0000259" key="3">
    <source>
        <dbReference type="PROSITE" id="PS50980"/>
    </source>
</evidence>
<keyword evidence="2" id="KW-0547">Nucleotide-binding</keyword>
<name>A0A3P1UUD6_9FUSO</name>
<keyword evidence="5" id="KW-0436">Ligase</keyword>
<keyword evidence="2" id="KW-0275">Fatty acid biosynthesis</keyword>
<feature type="zinc finger region" description="C4-type" evidence="2">
    <location>
        <begin position="56"/>
        <end position="78"/>
    </location>
</feature>
<dbReference type="Proteomes" id="UP000281534">
    <property type="component" value="Unassembled WGS sequence"/>
</dbReference>
<sequence length="304" mass="33297">MSILKNLAKNLGLTNITQTKKKYATVGEKKSDEEKERAKYKVKTIDNLKEDEITKCPSCGVLSHKSEIRANMKMCPNCNHYFNMSARERIELLIDEGTFKEEDAGLTSANPIDFPEYTEKYEKAQHDSGLNEGVISGIGEINGLKVSIACMDFNFMGGSMGSVVGEKITAALERAIEHKIPAVVVAISGGARMQEGLTSLMQMAKTSAAVKKMRLAGLPFISVPVNPTTGGVTASFAMLGDIIISEPKARIGFAGPRVIEQTIRQKLPENFQKSEFLQECGMVDVIAKREDLKATIFKVLNDII</sequence>
<dbReference type="InterPro" id="IPR029045">
    <property type="entry name" value="ClpP/crotonase-like_dom_sf"/>
</dbReference>
<dbReference type="GO" id="GO:0008270">
    <property type="term" value="F:zinc ion binding"/>
    <property type="evidence" value="ECO:0007669"/>
    <property type="project" value="UniProtKB-UniRule"/>
</dbReference>
<protein>
    <recommendedName>
        <fullName evidence="2">Acetyl-coenzyme A carboxylase carboxyl transferase subunit beta</fullName>
        <shortName evidence="2">ACCase subunit beta</shortName>
        <shortName evidence="2">Acetyl-CoA carboxylase carboxyltransferase subunit beta</shortName>
        <ecNumber evidence="2">2.1.3.15</ecNumber>
    </recommendedName>
</protein>
<dbReference type="GO" id="GO:0016743">
    <property type="term" value="F:carboxyl- or carbamoyltransferase activity"/>
    <property type="evidence" value="ECO:0007669"/>
    <property type="project" value="UniProtKB-UniRule"/>
</dbReference>
<feature type="binding site" evidence="2">
    <location>
        <position position="56"/>
    </location>
    <ligand>
        <name>Zn(2+)</name>
        <dbReference type="ChEBI" id="CHEBI:29105"/>
    </ligand>
</feature>
<dbReference type="GO" id="GO:0009317">
    <property type="term" value="C:acetyl-CoA carboxylase complex"/>
    <property type="evidence" value="ECO:0007669"/>
    <property type="project" value="InterPro"/>
</dbReference>
<dbReference type="EMBL" id="CP066022">
    <property type="protein sequence ID" value="QQB73787.1"/>
    <property type="molecule type" value="Genomic_DNA"/>
</dbReference>
<keyword evidence="2" id="KW-0067">ATP-binding</keyword>
<feature type="domain" description="CoA carboxyltransferase N-terminal" evidence="3">
    <location>
        <begin position="52"/>
        <end position="304"/>
    </location>
</feature>
<evidence type="ECO:0000313" key="7">
    <source>
        <dbReference type="Proteomes" id="UP000595577"/>
    </source>
</evidence>
<dbReference type="InterPro" id="IPR011762">
    <property type="entry name" value="COA_CT_N"/>
</dbReference>
<dbReference type="EC" id="2.1.3.15" evidence="2"/>
<dbReference type="InterPro" id="IPR034733">
    <property type="entry name" value="AcCoA_carboxyl_beta"/>
</dbReference>
<keyword evidence="2" id="KW-0444">Lipid biosynthesis</keyword>
<organism evidence="5 6">
    <name type="scientific">Fusobacterium canifelinum</name>
    <dbReference type="NCBI Taxonomy" id="285729"/>
    <lineage>
        <taxon>Bacteria</taxon>
        <taxon>Fusobacteriati</taxon>
        <taxon>Fusobacteriota</taxon>
        <taxon>Fusobacteriia</taxon>
        <taxon>Fusobacteriales</taxon>
        <taxon>Fusobacteriaceae</taxon>
        <taxon>Fusobacterium</taxon>
    </lineage>
</organism>
<keyword evidence="2" id="KW-0443">Lipid metabolism</keyword>
<dbReference type="Proteomes" id="UP000595577">
    <property type="component" value="Chromosome"/>
</dbReference>
<dbReference type="Pfam" id="PF01039">
    <property type="entry name" value="Carboxyl_trans"/>
    <property type="match status" value="1"/>
</dbReference>
<dbReference type="PANTHER" id="PTHR42995:SF5">
    <property type="entry name" value="ACETYL-COENZYME A CARBOXYLASE CARBOXYL TRANSFERASE SUBUNIT BETA, CHLOROPLASTIC"/>
    <property type="match status" value="1"/>
</dbReference>
<comment type="pathway">
    <text evidence="2">Lipid metabolism; malonyl-CoA biosynthesis; malonyl-CoA from acetyl-CoA: step 1/1.</text>
</comment>
<dbReference type="GO" id="GO:0006633">
    <property type="term" value="P:fatty acid biosynthetic process"/>
    <property type="evidence" value="ECO:0007669"/>
    <property type="project" value="UniProtKB-KW"/>
</dbReference>
<dbReference type="PRINTS" id="PR01070">
    <property type="entry name" value="ACCCTRFRASEB"/>
</dbReference>
<dbReference type="SUPFAM" id="SSF52096">
    <property type="entry name" value="ClpP/crotonase"/>
    <property type="match status" value="1"/>
</dbReference>
<dbReference type="InterPro" id="IPR000438">
    <property type="entry name" value="Acetyl_CoA_COase_Trfase_b_su"/>
</dbReference>
<dbReference type="PROSITE" id="PS50980">
    <property type="entry name" value="COA_CT_NTER"/>
    <property type="match status" value="1"/>
</dbReference>
<dbReference type="GO" id="GO:0003989">
    <property type="term" value="F:acetyl-CoA carboxylase activity"/>
    <property type="evidence" value="ECO:0007669"/>
    <property type="project" value="InterPro"/>
</dbReference>
<reference evidence="4 7" key="2">
    <citation type="submission" date="2020-12" db="EMBL/GenBank/DDBJ databases">
        <title>FDA dAtabase for Regulatory Grade micrObial Sequences (FDA-ARGOS): Supporting development and validation of Infectious Disease Dx tests.</title>
        <authorList>
            <person name="Sproer C."/>
            <person name="Gronow S."/>
            <person name="Severitt S."/>
            <person name="Schroder I."/>
            <person name="Tallon L."/>
            <person name="Sadzewicz L."/>
            <person name="Zhao X."/>
            <person name="Boylan J."/>
            <person name="Ott S."/>
            <person name="Bowen H."/>
            <person name="Vavikolanu K."/>
            <person name="Mehta A."/>
            <person name="Aluvathingal J."/>
            <person name="Nadendla S."/>
            <person name="Lowell S."/>
            <person name="Myers T."/>
            <person name="Yan Y."/>
            <person name="Sichtig H."/>
        </authorList>
    </citation>
    <scope>NUCLEOTIDE SEQUENCE [LARGE SCALE GENOMIC DNA]</scope>
    <source>
        <strain evidence="4 7">FDAARGOS_999</strain>
    </source>
</reference>
<comment type="function">
    <text evidence="2">Component of the acetyl coenzyme A carboxylase (ACC) complex. Biotin carboxylase (BC) catalyzes the carboxylation of biotin on its carrier protein (BCCP) and then the CO(2) group is transferred by the transcarboxylase to acetyl-CoA to form malonyl-CoA.</text>
</comment>
<dbReference type="RefSeq" id="WP_124796599.1">
    <property type="nucleotide sequence ID" value="NZ_CP066022.1"/>
</dbReference>
<comment type="catalytic activity">
    <reaction evidence="2">
        <text>N(6)-carboxybiotinyl-L-lysyl-[protein] + acetyl-CoA = N(6)-biotinyl-L-lysyl-[protein] + malonyl-CoA</text>
        <dbReference type="Rhea" id="RHEA:54728"/>
        <dbReference type="Rhea" id="RHEA-COMP:10505"/>
        <dbReference type="Rhea" id="RHEA-COMP:10506"/>
        <dbReference type="ChEBI" id="CHEBI:57288"/>
        <dbReference type="ChEBI" id="CHEBI:57384"/>
        <dbReference type="ChEBI" id="CHEBI:83144"/>
        <dbReference type="ChEBI" id="CHEBI:83145"/>
        <dbReference type="EC" id="2.1.3.15"/>
    </reaction>
</comment>
<reference evidence="5 6" key="1">
    <citation type="submission" date="2018-11" db="EMBL/GenBank/DDBJ databases">
        <title>Genomes From Bacteria Associated with the Canine Oral Cavity: a Test Case for Automated Genome-Based Taxonomic Assignment.</title>
        <authorList>
            <person name="Coil D.A."/>
            <person name="Jospin G."/>
            <person name="Darling A.E."/>
            <person name="Wallis C."/>
            <person name="Davis I.J."/>
            <person name="Harris S."/>
            <person name="Eisen J.A."/>
            <person name="Holcombe L.J."/>
            <person name="O'Flynn C."/>
        </authorList>
    </citation>
    <scope>NUCLEOTIDE SEQUENCE [LARGE SCALE GENOMIC DNA]</scope>
    <source>
        <strain evidence="5 6">OH4460_COT-188</strain>
    </source>
</reference>
<comment type="subcellular location">
    <subcellularLocation>
        <location evidence="2">Cytoplasm</location>
    </subcellularLocation>
</comment>
<keyword evidence="2" id="KW-0863">Zinc-finger</keyword>
<evidence type="ECO:0000256" key="2">
    <source>
        <dbReference type="HAMAP-Rule" id="MF_01395"/>
    </source>
</evidence>
<accession>A0A3P1UUD6</accession>
<keyword evidence="2" id="KW-0963">Cytoplasm</keyword>
<dbReference type="UniPathway" id="UPA00655">
    <property type="reaction ID" value="UER00711"/>
</dbReference>
<dbReference type="PANTHER" id="PTHR42995">
    <property type="entry name" value="ACETYL-COENZYME A CARBOXYLASE CARBOXYL TRANSFERASE SUBUNIT BETA, CHLOROPLASTIC"/>
    <property type="match status" value="1"/>
</dbReference>